<evidence type="ECO:0000256" key="1">
    <source>
        <dbReference type="SAM" id="MobiDB-lite"/>
    </source>
</evidence>
<dbReference type="EMBL" id="CADCXU010028767">
    <property type="protein sequence ID" value="CAB0015192.1"/>
    <property type="molecule type" value="Genomic_DNA"/>
</dbReference>
<gene>
    <name evidence="2" type="ORF">NTEN_LOCUS19550</name>
</gene>
<name>A0A6H5HEM9_9HEMI</name>
<reference evidence="2 3" key="1">
    <citation type="submission" date="2020-02" db="EMBL/GenBank/DDBJ databases">
        <authorList>
            <person name="Ferguson B K."/>
        </authorList>
    </citation>
    <scope>NUCLEOTIDE SEQUENCE [LARGE SCALE GENOMIC DNA]</scope>
</reference>
<protein>
    <submittedName>
        <fullName evidence="2">Uncharacterized protein</fullName>
    </submittedName>
</protein>
<dbReference type="Proteomes" id="UP000479000">
    <property type="component" value="Unassembled WGS sequence"/>
</dbReference>
<proteinExistence type="predicted"/>
<sequence>MSRRNFSKNYLIRIKPPQVQRRPPGQDETQEQATHWSSTPMPTIAPAAPTDCRPRACAFGPFPWRP</sequence>
<accession>A0A6H5HEM9</accession>
<organism evidence="2 3">
    <name type="scientific">Nesidiocoris tenuis</name>
    <dbReference type="NCBI Taxonomy" id="355587"/>
    <lineage>
        <taxon>Eukaryota</taxon>
        <taxon>Metazoa</taxon>
        <taxon>Ecdysozoa</taxon>
        <taxon>Arthropoda</taxon>
        <taxon>Hexapoda</taxon>
        <taxon>Insecta</taxon>
        <taxon>Pterygota</taxon>
        <taxon>Neoptera</taxon>
        <taxon>Paraneoptera</taxon>
        <taxon>Hemiptera</taxon>
        <taxon>Heteroptera</taxon>
        <taxon>Panheteroptera</taxon>
        <taxon>Cimicomorpha</taxon>
        <taxon>Miridae</taxon>
        <taxon>Dicyphina</taxon>
        <taxon>Nesidiocoris</taxon>
    </lineage>
</organism>
<evidence type="ECO:0000313" key="2">
    <source>
        <dbReference type="EMBL" id="CAB0015192.1"/>
    </source>
</evidence>
<evidence type="ECO:0000313" key="3">
    <source>
        <dbReference type="Proteomes" id="UP000479000"/>
    </source>
</evidence>
<feature type="compositionally biased region" description="Low complexity" evidence="1">
    <location>
        <begin position="39"/>
        <end position="49"/>
    </location>
</feature>
<feature type="non-terminal residue" evidence="2">
    <location>
        <position position="66"/>
    </location>
</feature>
<feature type="region of interest" description="Disordered" evidence="1">
    <location>
        <begin position="1"/>
        <end position="49"/>
    </location>
</feature>
<dbReference type="AlphaFoldDB" id="A0A6H5HEM9"/>
<keyword evidence="3" id="KW-1185">Reference proteome</keyword>